<protein>
    <recommendedName>
        <fullName evidence="2">2-amino-3-carboxymuconate-6-semialdehyde decarboxylase</fullName>
        <ecNumber evidence="2">4.1.1.45</ecNumber>
    </recommendedName>
    <alternativeName>
        <fullName evidence="2">Picolinate carboxylase</fullName>
    </alternativeName>
</protein>
<dbReference type="Gene3D" id="3.20.20.140">
    <property type="entry name" value="Metal-dependent hydrolases"/>
    <property type="match status" value="1"/>
</dbReference>
<dbReference type="InterPro" id="IPR032465">
    <property type="entry name" value="ACMSD"/>
</dbReference>
<gene>
    <name evidence="4" type="ORF">GBAR_LOCUS13410</name>
</gene>
<comment type="caution">
    <text evidence="4">The sequence shown here is derived from an EMBL/GenBank/DDBJ whole genome shotgun (WGS) entry which is preliminary data.</text>
</comment>
<evidence type="ECO:0000313" key="5">
    <source>
        <dbReference type="Proteomes" id="UP001174909"/>
    </source>
</evidence>
<evidence type="ECO:0000256" key="2">
    <source>
        <dbReference type="RuleBase" id="RU366045"/>
    </source>
</evidence>
<comment type="function">
    <text evidence="2">Converts alpha-amino-beta-carboxymuconate-epsilon-semialdehyde (ACMS) to alpha-aminomuconate semialdehyde (AMS).</text>
</comment>
<feature type="domain" description="Amidohydrolase-related" evidence="3">
    <location>
        <begin position="24"/>
        <end position="365"/>
    </location>
</feature>
<dbReference type="PANTHER" id="PTHR21240:SF28">
    <property type="entry name" value="ISO-OROTATE DECARBOXYLASE (EUROFUNG)"/>
    <property type="match status" value="1"/>
</dbReference>
<accession>A0AA35WN19</accession>
<dbReference type="GO" id="GO:0016787">
    <property type="term" value="F:hydrolase activity"/>
    <property type="evidence" value="ECO:0007669"/>
    <property type="project" value="InterPro"/>
</dbReference>
<name>A0AA35WN19_GEOBA</name>
<sequence>MENTTTKRSNVGRSSQAHIAKSIIDCDIHNSVPPGGLSPYLSERWQEHYKTFGLRGRIGGYYPRALLNAARRDAWPPSGLSPGADLSFMQEQLLDTWNIEYGVLNPLIPVGEELNVEFGAALARAVNDWQVADWVEPEPRLRASIVLPYEDGDLAAEEIHRCGPNPAFVQILLLARTRDPLGNRKYWKIYEAAAAYDLPIGIHFGGNQGPITGAGWPSYYIEDHGGMPQAFHTQVISYAMQGVFDRFPTLKIILIEGGFAWLPPLIWRLDATWEKLRAEVPDLKRKPSEYIRDHFWFSTQPMEEPPKREYFEQLLEQMDMDDKLMFATDYPHWDFDSPDRALPSFLKPELRRKILAENARELYAFDKL</sequence>
<evidence type="ECO:0000313" key="4">
    <source>
        <dbReference type="EMBL" id="CAI8022901.1"/>
    </source>
</evidence>
<dbReference type="InterPro" id="IPR032466">
    <property type="entry name" value="Metal_Hydrolase"/>
</dbReference>
<comment type="similarity">
    <text evidence="2">Belongs to the metallo-dependent hydrolases superfamily.</text>
</comment>
<dbReference type="PANTHER" id="PTHR21240">
    <property type="entry name" value="2-AMINO-3-CARBOXYLMUCONATE-6-SEMIALDEHYDE DECARBOXYLASE"/>
    <property type="match status" value="1"/>
</dbReference>
<comment type="subunit">
    <text evidence="2">Monomer.</text>
</comment>
<dbReference type="InterPro" id="IPR006680">
    <property type="entry name" value="Amidohydro-rel"/>
</dbReference>
<dbReference type="GO" id="GO:0001760">
    <property type="term" value="F:aminocarboxymuconate-semialdehyde decarboxylase activity"/>
    <property type="evidence" value="ECO:0007669"/>
    <property type="project" value="UniProtKB-UniRule"/>
</dbReference>
<evidence type="ECO:0000256" key="1">
    <source>
        <dbReference type="ARBA" id="ARBA00023239"/>
    </source>
</evidence>
<dbReference type="EMBL" id="CASHTH010001982">
    <property type="protein sequence ID" value="CAI8022901.1"/>
    <property type="molecule type" value="Genomic_DNA"/>
</dbReference>
<keyword evidence="2" id="KW-0210">Decarboxylase</keyword>
<keyword evidence="5" id="KW-1185">Reference proteome</keyword>
<proteinExistence type="inferred from homology"/>
<keyword evidence="1 2" id="KW-0456">Lyase</keyword>
<dbReference type="EC" id="4.1.1.45" evidence="2"/>
<dbReference type="GO" id="GO:1904985">
    <property type="term" value="P:negative regulation of quinolinate biosynthetic process"/>
    <property type="evidence" value="ECO:0007669"/>
    <property type="project" value="UniProtKB-UniRule"/>
</dbReference>
<comment type="pathway">
    <text evidence="2">Secondary metabolite metabolism; quinolate metabolism.</text>
</comment>
<dbReference type="AlphaFoldDB" id="A0AA35WN19"/>
<dbReference type="GO" id="GO:0005829">
    <property type="term" value="C:cytosol"/>
    <property type="evidence" value="ECO:0007669"/>
    <property type="project" value="UniProtKB-UniRule"/>
</dbReference>
<dbReference type="Proteomes" id="UP001174909">
    <property type="component" value="Unassembled WGS sequence"/>
</dbReference>
<dbReference type="GO" id="GO:0019748">
    <property type="term" value="P:secondary metabolic process"/>
    <property type="evidence" value="ECO:0007669"/>
    <property type="project" value="TreeGrafter"/>
</dbReference>
<organism evidence="4 5">
    <name type="scientific">Geodia barretti</name>
    <name type="common">Barrett's horny sponge</name>
    <dbReference type="NCBI Taxonomy" id="519541"/>
    <lineage>
        <taxon>Eukaryota</taxon>
        <taxon>Metazoa</taxon>
        <taxon>Porifera</taxon>
        <taxon>Demospongiae</taxon>
        <taxon>Heteroscleromorpha</taxon>
        <taxon>Tetractinellida</taxon>
        <taxon>Astrophorina</taxon>
        <taxon>Geodiidae</taxon>
        <taxon>Geodia</taxon>
    </lineage>
</organism>
<comment type="catalytic activity">
    <reaction evidence="2">
        <text>2-amino-3-carboxymuconate 6-semialdehyde + H(+) = 2-aminomuconate 6-semialdehyde + CO2</text>
        <dbReference type="Rhea" id="RHEA:16557"/>
        <dbReference type="ChEBI" id="CHEBI:15378"/>
        <dbReference type="ChEBI" id="CHEBI:16526"/>
        <dbReference type="ChEBI" id="CHEBI:77634"/>
        <dbReference type="ChEBI" id="CHEBI:77803"/>
        <dbReference type="EC" id="4.1.1.45"/>
    </reaction>
</comment>
<reference evidence="4" key="1">
    <citation type="submission" date="2023-03" db="EMBL/GenBank/DDBJ databases">
        <authorList>
            <person name="Steffen K."/>
            <person name="Cardenas P."/>
        </authorList>
    </citation>
    <scope>NUCLEOTIDE SEQUENCE</scope>
</reference>
<dbReference type="Pfam" id="PF04909">
    <property type="entry name" value="Amidohydro_2"/>
    <property type="match status" value="1"/>
</dbReference>
<dbReference type="SUPFAM" id="SSF51556">
    <property type="entry name" value="Metallo-dependent hydrolases"/>
    <property type="match status" value="1"/>
</dbReference>
<evidence type="ECO:0000259" key="3">
    <source>
        <dbReference type="Pfam" id="PF04909"/>
    </source>
</evidence>